<accession>A0A7J7KTF9</accession>
<reference evidence="1" key="1">
    <citation type="submission" date="2020-06" db="EMBL/GenBank/DDBJ databases">
        <title>Draft genome of Bugula neritina, a colonial animal packing powerful symbionts and potential medicines.</title>
        <authorList>
            <person name="Rayko M."/>
        </authorList>
    </citation>
    <scope>NUCLEOTIDE SEQUENCE [LARGE SCALE GENOMIC DNA]</scope>
    <source>
        <strain evidence="1">Kwan_BN1</strain>
    </source>
</reference>
<gene>
    <name evidence="1" type="ORF">EB796_000218</name>
</gene>
<protein>
    <submittedName>
        <fullName evidence="1">Uncharacterized protein</fullName>
    </submittedName>
</protein>
<proteinExistence type="predicted"/>
<dbReference type="EMBL" id="VXIV02000041">
    <property type="protein sequence ID" value="KAF6041472.1"/>
    <property type="molecule type" value="Genomic_DNA"/>
</dbReference>
<dbReference type="Proteomes" id="UP000593567">
    <property type="component" value="Unassembled WGS sequence"/>
</dbReference>
<sequence>MVVVHLLSKCCILRTVLHQSFVEKWFRPTAAAYHATAALSSRRNINKRFAFASDDESIEWVPEDSDLKPSDFEEFVQSDLTAQRSKFNEEMRQKLLSKKIVKHKTIERKHFRPLSSANILTWRAKEQIRYMYSTSPNEETLESIMERFPICEKELKSLLKNKALKKNKADIQKHDELVFKKWRKLLEPTETCHQP</sequence>
<dbReference type="AlphaFoldDB" id="A0A7J7KTF9"/>
<dbReference type="OrthoDB" id="6288006at2759"/>
<keyword evidence="2" id="KW-1185">Reference proteome</keyword>
<evidence type="ECO:0000313" key="2">
    <source>
        <dbReference type="Proteomes" id="UP000593567"/>
    </source>
</evidence>
<comment type="caution">
    <text evidence="1">The sequence shown here is derived from an EMBL/GenBank/DDBJ whole genome shotgun (WGS) entry which is preliminary data.</text>
</comment>
<organism evidence="1 2">
    <name type="scientific">Bugula neritina</name>
    <name type="common">Brown bryozoan</name>
    <name type="synonym">Sertularia neritina</name>
    <dbReference type="NCBI Taxonomy" id="10212"/>
    <lineage>
        <taxon>Eukaryota</taxon>
        <taxon>Metazoa</taxon>
        <taxon>Spiralia</taxon>
        <taxon>Lophotrochozoa</taxon>
        <taxon>Bryozoa</taxon>
        <taxon>Gymnolaemata</taxon>
        <taxon>Cheilostomatida</taxon>
        <taxon>Flustrina</taxon>
        <taxon>Buguloidea</taxon>
        <taxon>Bugulidae</taxon>
        <taxon>Bugula</taxon>
    </lineage>
</organism>
<evidence type="ECO:0000313" key="1">
    <source>
        <dbReference type="EMBL" id="KAF6041472.1"/>
    </source>
</evidence>
<name>A0A7J7KTF9_BUGNE</name>